<evidence type="ECO:0000313" key="1">
    <source>
        <dbReference type="EMBL" id="TWJ28651.1"/>
    </source>
</evidence>
<keyword evidence="2" id="KW-1185">Reference proteome</keyword>
<dbReference type="EMBL" id="VLLP01000001">
    <property type="protein sequence ID" value="TWJ28651.1"/>
    <property type="molecule type" value="Genomic_DNA"/>
</dbReference>
<name>A0A562WF15_9ACTN</name>
<dbReference type="AlphaFoldDB" id="A0A562WF15"/>
<protein>
    <submittedName>
        <fullName evidence="1">Uncharacterized protein</fullName>
    </submittedName>
</protein>
<organism evidence="1 2">
    <name type="scientific">Micromonospora sagamiensis</name>
    <dbReference type="NCBI Taxonomy" id="47875"/>
    <lineage>
        <taxon>Bacteria</taxon>
        <taxon>Bacillati</taxon>
        <taxon>Actinomycetota</taxon>
        <taxon>Actinomycetes</taxon>
        <taxon>Micromonosporales</taxon>
        <taxon>Micromonosporaceae</taxon>
        <taxon>Micromonospora</taxon>
    </lineage>
</organism>
<reference evidence="1 2" key="1">
    <citation type="submission" date="2019-07" db="EMBL/GenBank/DDBJ databases">
        <title>R&amp;d 2014.</title>
        <authorList>
            <person name="Klenk H.-P."/>
        </authorList>
    </citation>
    <scope>NUCLEOTIDE SEQUENCE [LARGE SCALE GENOMIC DNA]</scope>
    <source>
        <strain evidence="1 2">DSM 43912</strain>
    </source>
</reference>
<dbReference type="Proteomes" id="UP000319728">
    <property type="component" value="Unassembled WGS sequence"/>
</dbReference>
<sequence>MVSDRLLREADPAADWRVDPEASEAQAMLAGILATPRDGDAERSGLVSRRRLATTWRAWRRRIAFGVAATVAVALGAPTVFSGGPKGAAAAYAVTAKPDGSVELTVRWEQLDDVDGLVTTLRKAGVPTEVRSGMPARFCAAPADRDRNSQALNEYHPHGGSVSTDGYLMRPTLFPAGSTLVISTFSDRAMAYTMLYLAPAGSSACALSGFVGTARYTGPGPRPTRVTMPQPTE</sequence>
<evidence type="ECO:0000313" key="2">
    <source>
        <dbReference type="Proteomes" id="UP000319728"/>
    </source>
</evidence>
<comment type="caution">
    <text evidence="1">The sequence shown here is derived from an EMBL/GenBank/DDBJ whole genome shotgun (WGS) entry which is preliminary data.</text>
</comment>
<gene>
    <name evidence="1" type="ORF">JD81_02156</name>
</gene>
<accession>A0A562WF15</accession>
<proteinExistence type="predicted"/>